<evidence type="ECO:0000313" key="5">
    <source>
        <dbReference type="EMBL" id="VAX40768.1"/>
    </source>
</evidence>
<reference evidence="5" key="1">
    <citation type="submission" date="2018-06" db="EMBL/GenBank/DDBJ databases">
        <authorList>
            <person name="Zhirakovskaya E."/>
        </authorList>
    </citation>
    <scope>NUCLEOTIDE SEQUENCE</scope>
</reference>
<dbReference type="PANTHER" id="PTHR33823:SF4">
    <property type="entry name" value="GENERAL STRESS PROTEIN 16O"/>
    <property type="match status" value="1"/>
</dbReference>
<dbReference type="PROSITE" id="PS51128">
    <property type="entry name" value="ZF_DKSA_2"/>
    <property type="match status" value="1"/>
</dbReference>
<keyword evidence="2" id="KW-0863">Zinc-finger</keyword>
<dbReference type="Pfam" id="PF01258">
    <property type="entry name" value="zf-dskA_traR"/>
    <property type="match status" value="1"/>
</dbReference>
<evidence type="ECO:0000256" key="3">
    <source>
        <dbReference type="ARBA" id="ARBA00022833"/>
    </source>
</evidence>
<proteinExistence type="predicted"/>
<dbReference type="PANTHER" id="PTHR33823">
    <property type="entry name" value="RNA POLYMERASE-BINDING TRANSCRIPTION FACTOR DKSA-RELATED"/>
    <property type="match status" value="1"/>
</dbReference>
<dbReference type="SUPFAM" id="SSF57716">
    <property type="entry name" value="Glucocorticoid receptor-like (DNA-binding domain)"/>
    <property type="match status" value="1"/>
</dbReference>
<evidence type="ECO:0000256" key="2">
    <source>
        <dbReference type="ARBA" id="ARBA00022771"/>
    </source>
</evidence>
<keyword evidence="1" id="KW-0479">Metal-binding</keyword>
<evidence type="ECO:0000256" key="1">
    <source>
        <dbReference type="ARBA" id="ARBA00022723"/>
    </source>
</evidence>
<gene>
    <name evidence="5" type="ORF">MNBD_PLANCTO02-211</name>
</gene>
<keyword evidence="3" id="KW-0862">Zinc</keyword>
<feature type="domain" description="Zinc finger DksA/TraR C4-type" evidence="4">
    <location>
        <begin position="79"/>
        <end position="113"/>
    </location>
</feature>
<accession>A0A3B1DX79</accession>
<dbReference type="SUPFAM" id="SSF109635">
    <property type="entry name" value="DnaK suppressor protein DksA, alpha-hairpin domain"/>
    <property type="match status" value="1"/>
</dbReference>
<evidence type="ECO:0000259" key="4">
    <source>
        <dbReference type="Pfam" id="PF01258"/>
    </source>
</evidence>
<name>A0A3B1DX79_9ZZZZ</name>
<sequence>MSRKNSLLKLHERLVIKRDSLRKKMSTHIDLAKPGRFGAGDVADIASEGTETELKTQFAVLESRELRQIEQAIEMIREGRYGTCFVCQHSIPITRLKALPFTPCCINCQRDLETKNEDDLEEALSWEVAYEREGRLNDAELTIRDLNID</sequence>
<dbReference type="EMBL" id="UOGL01000480">
    <property type="protein sequence ID" value="VAX40768.1"/>
    <property type="molecule type" value="Genomic_DNA"/>
</dbReference>
<dbReference type="InterPro" id="IPR037187">
    <property type="entry name" value="DnaK_N"/>
</dbReference>
<organism evidence="5">
    <name type="scientific">hydrothermal vent metagenome</name>
    <dbReference type="NCBI Taxonomy" id="652676"/>
    <lineage>
        <taxon>unclassified sequences</taxon>
        <taxon>metagenomes</taxon>
        <taxon>ecological metagenomes</taxon>
    </lineage>
</organism>
<protein>
    <recommendedName>
        <fullName evidence="4">Zinc finger DksA/TraR C4-type domain-containing protein</fullName>
    </recommendedName>
</protein>
<dbReference type="Gene3D" id="1.20.120.910">
    <property type="entry name" value="DksA, coiled-coil domain"/>
    <property type="match status" value="1"/>
</dbReference>
<dbReference type="AlphaFoldDB" id="A0A3B1DX79"/>
<dbReference type="GO" id="GO:0008270">
    <property type="term" value="F:zinc ion binding"/>
    <property type="evidence" value="ECO:0007669"/>
    <property type="project" value="UniProtKB-KW"/>
</dbReference>
<dbReference type="InterPro" id="IPR000962">
    <property type="entry name" value="Znf_DskA_TraR"/>
</dbReference>